<keyword evidence="5 6" id="KW-0961">Cell wall biogenesis/degradation</keyword>
<comment type="similarity">
    <text evidence="6">Belongs to the KhpB RNA-binding protein family.</text>
</comment>
<gene>
    <name evidence="6" type="primary">khpB</name>
    <name evidence="6" type="synonym">eloR</name>
    <name evidence="8" type="ORF">FYJ83_14320</name>
</gene>
<evidence type="ECO:0000256" key="2">
    <source>
        <dbReference type="ARBA" id="ARBA00022884"/>
    </source>
</evidence>
<dbReference type="InterPro" id="IPR036867">
    <property type="entry name" value="R3H_dom_sf"/>
</dbReference>
<dbReference type="SMART" id="SM00393">
    <property type="entry name" value="R3H"/>
    <property type="match status" value="1"/>
</dbReference>
<dbReference type="InterPro" id="IPR038008">
    <property type="entry name" value="Jag_KH"/>
</dbReference>
<dbReference type="GO" id="GO:0003723">
    <property type="term" value="F:RNA binding"/>
    <property type="evidence" value="ECO:0007669"/>
    <property type="project" value="UniProtKB-UniRule"/>
</dbReference>
<dbReference type="PROSITE" id="PS51061">
    <property type="entry name" value="R3H"/>
    <property type="match status" value="1"/>
</dbReference>
<dbReference type="Pfam" id="PF01424">
    <property type="entry name" value="R3H"/>
    <property type="match status" value="1"/>
</dbReference>
<dbReference type="GO" id="GO:0005737">
    <property type="term" value="C:cytoplasm"/>
    <property type="evidence" value="ECO:0007669"/>
    <property type="project" value="UniProtKB-SubCell"/>
</dbReference>
<dbReference type="Gene3D" id="3.30.30.80">
    <property type="entry name" value="probable RNA-binding protein from clostridium symbiosum atcc 14940"/>
    <property type="match status" value="1"/>
</dbReference>
<dbReference type="InterPro" id="IPR034079">
    <property type="entry name" value="R3H_KhpB"/>
</dbReference>
<dbReference type="PANTHER" id="PTHR35800:SF1">
    <property type="entry name" value="RNA-BINDING PROTEIN KHPB"/>
    <property type="match status" value="1"/>
</dbReference>
<dbReference type="CDD" id="cd02644">
    <property type="entry name" value="R3H_jag"/>
    <property type="match status" value="1"/>
</dbReference>
<comment type="subunit">
    <text evidence="6">Forms a complex with KhpA.</text>
</comment>
<dbReference type="GO" id="GO:0008360">
    <property type="term" value="P:regulation of cell shape"/>
    <property type="evidence" value="ECO:0007669"/>
    <property type="project" value="UniProtKB-KW"/>
</dbReference>
<evidence type="ECO:0000259" key="7">
    <source>
        <dbReference type="PROSITE" id="PS51061"/>
    </source>
</evidence>
<dbReference type="CDD" id="cd02414">
    <property type="entry name" value="KH-II_Jag"/>
    <property type="match status" value="1"/>
</dbReference>
<feature type="region of interest" description="Jag_N domain" evidence="6">
    <location>
        <begin position="5"/>
        <end position="55"/>
    </location>
</feature>
<keyword evidence="1 6" id="KW-0963">Cytoplasm</keyword>
<dbReference type="InterPro" id="IPR032782">
    <property type="entry name" value="KhpB_N"/>
</dbReference>
<dbReference type="InterPro" id="IPR015946">
    <property type="entry name" value="KH_dom-like_a/b"/>
</dbReference>
<evidence type="ECO:0000256" key="6">
    <source>
        <dbReference type="HAMAP-Rule" id="MF_00867"/>
    </source>
</evidence>
<dbReference type="Gene3D" id="3.30.300.20">
    <property type="match status" value="1"/>
</dbReference>
<keyword evidence="3 6" id="KW-0133">Cell shape</keyword>
<reference evidence="8 9" key="1">
    <citation type="submission" date="2019-09" db="EMBL/GenBank/DDBJ databases">
        <title>In-depth cultivation of the pig gut microbiome towards novel bacterial diversity and tailored functional studies.</title>
        <authorList>
            <person name="Wylensek D."/>
            <person name="Hitch T.C.A."/>
            <person name="Clavel T."/>
        </authorList>
    </citation>
    <scope>NUCLEOTIDE SEQUENCE [LARGE SCALE GENOMIC DNA]</scope>
    <source>
        <strain evidence="8 9">WCA3-693-APC-4?</strain>
    </source>
</reference>
<evidence type="ECO:0000313" key="8">
    <source>
        <dbReference type="EMBL" id="MSU02632.1"/>
    </source>
</evidence>
<evidence type="ECO:0000313" key="9">
    <source>
        <dbReference type="Proteomes" id="UP000469523"/>
    </source>
</evidence>
<dbReference type="InterPro" id="IPR039247">
    <property type="entry name" value="KhpB"/>
</dbReference>
<dbReference type="AlphaFoldDB" id="A0A6N7XP76"/>
<protein>
    <recommendedName>
        <fullName evidence="6">RNA-binding protein KhpB</fullName>
    </recommendedName>
    <alternativeName>
        <fullName evidence="6">RNA-binding protein EloR</fullName>
    </alternativeName>
</protein>
<dbReference type="Pfam" id="PF13083">
    <property type="entry name" value="KH_KhpA-B"/>
    <property type="match status" value="1"/>
</dbReference>
<comment type="caution">
    <text evidence="8">The sequence shown here is derived from an EMBL/GenBank/DDBJ whole genome shotgun (WGS) entry which is preliminary data.</text>
</comment>
<dbReference type="RefSeq" id="WP_154441648.1">
    <property type="nucleotide sequence ID" value="NZ_JAHLPJ010000001.1"/>
</dbReference>
<keyword evidence="2 6" id="KW-0694">RNA-binding</keyword>
<evidence type="ECO:0000256" key="5">
    <source>
        <dbReference type="ARBA" id="ARBA00023316"/>
    </source>
</evidence>
<comment type="domain">
    <text evidence="6">Has an N-terminal Jag-N domain and 2 RNA-binding domains (KH and R3H).</text>
</comment>
<dbReference type="PANTHER" id="PTHR35800">
    <property type="entry name" value="PROTEIN JAG"/>
    <property type="match status" value="1"/>
</dbReference>
<keyword evidence="9" id="KW-1185">Reference proteome</keyword>
<dbReference type="GO" id="GO:0071555">
    <property type="term" value="P:cell wall organization"/>
    <property type="evidence" value="ECO:0007669"/>
    <property type="project" value="UniProtKB-KW"/>
</dbReference>
<dbReference type="Gene3D" id="3.30.1370.50">
    <property type="entry name" value="R3H-like domain"/>
    <property type="match status" value="1"/>
</dbReference>
<comment type="function">
    <text evidence="6">A probable RNA chaperone. Forms a complex with KhpA which binds to cellular RNA and controls its expression. Plays a role in peptidoglycan (PG) homeostasis and cell length regulation.</text>
</comment>
<dbReference type="Pfam" id="PF14804">
    <property type="entry name" value="Jag_N"/>
    <property type="match status" value="1"/>
</dbReference>
<dbReference type="SUPFAM" id="SSF82708">
    <property type="entry name" value="R3H domain"/>
    <property type="match status" value="1"/>
</dbReference>
<evidence type="ECO:0000256" key="3">
    <source>
        <dbReference type="ARBA" id="ARBA00022960"/>
    </source>
</evidence>
<name>A0A6N7XP76_9FIRM</name>
<dbReference type="SMART" id="SM01245">
    <property type="entry name" value="Jag_N"/>
    <property type="match status" value="1"/>
</dbReference>
<dbReference type="GO" id="GO:0009252">
    <property type="term" value="P:peptidoglycan biosynthetic process"/>
    <property type="evidence" value="ECO:0007669"/>
    <property type="project" value="UniProtKB-UniRule"/>
</dbReference>
<keyword evidence="4 6" id="KW-0143">Chaperone</keyword>
<dbReference type="Proteomes" id="UP000469523">
    <property type="component" value="Unassembled WGS sequence"/>
</dbReference>
<accession>A0A6N7XP76</accession>
<feature type="domain" description="R3H" evidence="7">
    <location>
        <begin position="143"/>
        <end position="208"/>
    </location>
</feature>
<dbReference type="NCBIfam" id="NF041568">
    <property type="entry name" value="Jag_EloR"/>
    <property type="match status" value="1"/>
</dbReference>
<dbReference type="HAMAP" id="MF_00867">
    <property type="entry name" value="KhpB"/>
    <property type="match status" value="1"/>
</dbReference>
<dbReference type="EMBL" id="VUNQ01000038">
    <property type="protein sequence ID" value="MSU02632.1"/>
    <property type="molecule type" value="Genomic_DNA"/>
</dbReference>
<comment type="subcellular location">
    <subcellularLocation>
        <location evidence="6">Cytoplasm</location>
    </subcellularLocation>
</comment>
<evidence type="ECO:0000256" key="1">
    <source>
        <dbReference type="ARBA" id="ARBA00022490"/>
    </source>
</evidence>
<organism evidence="8 9">
    <name type="scientific">Tissierella pigra</name>
    <dbReference type="NCBI Taxonomy" id="2607614"/>
    <lineage>
        <taxon>Bacteria</taxon>
        <taxon>Bacillati</taxon>
        <taxon>Bacillota</taxon>
        <taxon>Tissierellia</taxon>
        <taxon>Tissierellales</taxon>
        <taxon>Tissierellaceae</taxon>
        <taxon>Tissierella</taxon>
    </lineage>
</organism>
<dbReference type="InterPro" id="IPR001374">
    <property type="entry name" value="R3H_dom"/>
</dbReference>
<proteinExistence type="inferred from homology"/>
<dbReference type="InterPro" id="IPR038247">
    <property type="entry name" value="Jag_N_dom_sf"/>
</dbReference>
<evidence type="ECO:0000256" key="4">
    <source>
        <dbReference type="ARBA" id="ARBA00023186"/>
    </source>
</evidence>
<sequence>MRSVIKVSKTIDEAVKEALMELNVSEKDVEIEVIEEPSKGLFGLIGGKDAKVRVSVTYDPIEIADNYLSKILNSMNISAVNVVKKDGDSLIVDIKEISSTDMGILIGKRGNTLDAIQYLLSLVINKNRDDYTKVVVDTEGYRAKREETLIKLANKMAEKAKYIRKPIKLEPMNPYERRIIHSALQNIQGITTYSEGDEPYRRVVIQAK</sequence>